<feature type="transmembrane region" description="Helical" evidence="1">
    <location>
        <begin position="122"/>
        <end position="146"/>
    </location>
</feature>
<comment type="caution">
    <text evidence="3">The sequence shown here is derived from an EMBL/GenBank/DDBJ whole genome shotgun (WGS) entry which is preliminary data.</text>
</comment>
<keyword evidence="1" id="KW-0812">Transmembrane</keyword>
<keyword evidence="1" id="KW-1133">Transmembrane helix</keyword>
<protein>
    <submittedName>
        <fullName evidence="3">Uncharacterized protein</fullName>
    </submittedName>
</protein>
<feature type="chain" id="PRO_5043461497" evidence="2">
    <location>
        <begin position="19"/>
        <end position="150"/>
    </location>
</feature>
<keyword evidence="2" id="KW-0732">Signal</keyword>
<evidence type="ECO:0000313" key="3">
    <source>
        <dbReference type="EMBL" id="GFR60923.1"/>
    </source>
</evidence>
<gene>
    <name evidence="3" type="ORF">ElyMa_000091600</name>
</gene>
<accession>A0AAV4EII8</accession>
<dbReference type="EMBL" id="BMAT01000162">
    <property type="protein sequence ID" value="GFR60923.1"/>
    <property type="molecule type" value="Genomic_DNA"/>
</dbReference>
<name>A0AAV4EII8_9GAST</name>
<evidence type="ECO:0000256" key="1">
    <source>
        <dbReference type="SAM" id="Phobius"/>
    </source>
</evidence>
<keyword evidence="4" id="KW-1185">Reference proteome</keyword>
<dbReference type="AlphaFoldDB" id="A0AAV4EII8"/>
<organism evidence="3 4">
    <name type="scientific">Elysia marginata</name>
    <dbReference type="NCBI Taxonomy" id="1093978"/>
    <lineage>
        <taxon>Eukaryota</taxon>
        <taxon>Metazoa</taxon>
        <taxon>Spiralia</taxon>
        <taxon>Lophotrochozoa</taxon>
        <taxon>Mollusca</taxon>
        <taxon>Gastropoda</taxon>
        <taxon>Heterobranchia</taxon>
        <taxon>Euthyneura</taxon>
        <taxon>Panpulmonata</taxon>
        <taxon>Sacoglossa</taxon>
        <taxon>Placobranchoidea</taxon>
        <taxon>Plakobranchidae</taxon>
        <taxon>Elysia</taxon>
    </lineage>
</organism>
<feature type="signal peptide" evidence="2">
    <location>
        <begin position="1"/>
        <end position="18"/>
    </location>
</feature>
<sequence>MWCVLWTVPCGVFYEACHVVCFMKHAMCCVSPMLLQVAFKGEKGYILFELLDAPSHSSDLVTEHTNQPTLDEALETLKKKSDAGTLMFEVGNKDIFVRGTAKYEKFAFRKPDGPDSGFSGGALTGLCVAMAVLGLAAGGGGGYAFFIRRH</sequence>
<proteinExistence type="predicted"/>
<evidence type="ECO:0000313" key="4">
    <source>
        <dbReference type="Proteomes" id="UP000762676"/>
    </source>
</evidence>
<evidence type="ECO:0000256" key="2">
    <source>
        <dbReference type="SAM" id="SignalP"/>
    </source>
</evidence>
<keyword evidence="1" id="KW-0472">Membrane</keyword>
<dbReference type="Proteomes" id="UP000762676">
    <property type="component" value="Unassembled WGS sequence"/>
</dbReference>
<reference evidence="3 4" key="1">
    <citation type="journal article" date="2021" name="Elife">
        <title>Chloroplast acquisition without the gene transfer in kleptoplastic sea slugs, Plakobranchus ocellatus.</title>
        <authorList>
            <person name="Maeda T."/>
            <person name="Takahashi S."/>
            <person name="Yoshida T."/>
            <person name="Shimamura S."/>
            <person name="Takaki Y."/>
            <person name="Nagai Y."/>
            <person name="Toyoda A."/>
            <person name="Suzuki Y."/>
            <person name="Arimoto A."/>
            <person name="Ishii H."/>
            <person name="Satoh N."/>
            <person name="Nishiyama T."/>
            <person name="Hasebe M."/>
            <person name="Maruyama T."/>
            <person name="Minagawa J."/>
            <person name="Obokata J."/>
            <person name="Shigenobu S."/>
        </authorList>
    </citation>
    <scope>NUCLEOTIDE SEQUENCE [LARGE SCALE GENOMIC DNA]</scope>
</reference>